<protein>
    <recommendedName>
        <fullName evidence="8">Ion-translocating oxidoreductase complex subunit C</fullName>
        <ecNumber evidence="8">7.-.-.-</ecNumber>
    </recommendedName>
    <alternativeName>
        <fullName evidence="8">Rnf electron transport complex subunit C</fullName>
    </alternativeName>
</protein>
<evidence type="ECO:0000256" key="9">
    <source>
        <dbReference type="SAM" id="MobiDB-lite"/>
    </source>
</evidence>
<dbReference type="NCBIfam" id="NF003454">
    <property type="entry name" value="PRK05035.1"/>
    <property type="match status" value="1"/>
</dbReference>
<dbReference type="NCBIfam" id="TIGR01945">
    <property type="entry name" value="rnfC"/>
    <property type="match status" value="1"/>
</dbReference>
<organism evidence="11 12">
    <name type="scientific">Candidatus Anaerobiospirillum pullistercoris</name>
    <dbReference type="NCBI Taxonomy" id="2838452"/>
    <lineage>
        <taxon>Bacteria</taxon>
        <taxon>Pseudomonadati</taxon>
        <taxon>Pseudomonadota</taxon>
        <taxon>Gammaproteobacteria</taxon>
        <taxon>Aeromonadales</taxon>
        <taxon>Succinivibrionaceae</taxon>
        <taxon>Anaerobiospirillum</taxon>
    </lineage>
</organism>
<comment type="subcellular location">
    <subcellularLocation>
        <location evidence="8">Cell inner membrane</location>
        <topology evidence="8">Peripheral membrane protein</topology>
    </subcellularLocation>
</comment>
<dbReference type="InterPro" id="IPR026902">
    <property type="entry name" value="RnfC_N"/>
</dbReference>
<comment type="subunit">
    <text evidence="8">The complex is composed of six subunits: RnfA, RnfB, RnfC, RnfD, RnfE and RnfG.</text>
</comment>
<gene>
    <name evidence="11" type="primary">rsxC</name>
    <name evidence="8" type="synonym">rnfC</name>
    <name evidence="11" type="ORF">H9850_01045</name>
</gene>
<dbReference type="InterPro" id="IPR037225">
    <property type="entry name" value="Nuo51_FMN-bd_sf"/>
</dbReference>
<evidence type="ECO:0000256" key="3">
    <source>
        <dbReference type="ARBA" id="ARBA00022723"/>
    </source>
</evidence>
<feature type="binding site" evidence="8">
    <location>
        <position position="423"/>
    </location>
    <ligand>
        <name>[4Fe-4S] cluster</name>
        <dbReference type="ChEBI" id="CHEBI:49883"/>
        <label>2</label>
    </ligand>
</feature>
<comment type="similarity">
    <text evidence="8">Belongs to the 4Fe4S bacterial-type ferredoxin family. RnfC subfamily.</text>
</comment>
<evidence type="ECO:0000256" key="5">
    <source>
        <dbReference type="ARBA" id="ARBA00022982"/>
    </source>
</evidence>
<accession>A0A9D1WD00</accession>
<keyword evidence="8" id="KW-1278">Translocase</keyword>
<evidence type="ECO:0000256" key="7">
    <source>
        <dbReference type="ARBA" id="ARBA00023014"/>
    </source>
</evidence>
<feature type="region of interest" description="Disordered" evidence="9">
    <location>
        <begin position="454"/>
        <end position="477"/>
    </location>
</feature>
<dbReference type="PANTHER" id="PTHR43034">
    <property type="entry name" value="ION-TRANSLOCATING OXIDOREDUCTASE COMPLEX SUBUNIT C"/>
    <property type="match status" value="1"/>
</dbReference>
<dbReference type="PROSITE" id="PS00198">
    <property type="entry name" value="4FE4S_FER_1"/>
    <property type="match status" value="2"/>
</dbReference>
<dbReference type="Pfam" id="PF13375">
    <property type="entry name" value="RnfC_N"/>
    <property type="match status" value="1"/>
</dbReference>
<dbReference type="SUPFAM" id="SSF142019">
    <property type="entry name" value="Nqo1 FMN-binding domain-like"/>
    <property type="match status" value="1"/>
</dbReference>
<feature type="binding site" evidence="8">
    <location>
        <position position="381"/>
    </location>
    <ligand>
        <name>[4Fe-4S] cluster</name>
        <dbReference type="ChEBI" id="CHEBI:49883"/>
        <label>1</label>
    </ligand>
</feature>
<dbReference type="Gene3D" id="3.30.70.20">
    <property type="match status" value="1"/>
</dbReference>
<keyword evidence="8" id="KW-1003">Cell membrane</keyword>
<dbReference type="PROSITE" id="PS51379">
    <property type="entry name" value="4FE4S_FER_2"/>
    <property type="match status" value="1"/>
</dbReference>
<feature type="binding site" evidence="8">
    <location>
        <position position="391"/>
    </location>
    <ligand>
        <name>[4Fe-4S] cluster</name>
        <dbReference type="ChEBI" id="CHEBI:49883"/>
        <label>2</label>
    </ligand>
</feature>
<dbReference type="GO" id="GO:0005886">
    <property type="term" value="C:plasma membrane"/>
    <property type="evidence" value="ECO:0007669"/>
    <property type="project" value="UniProtKB-SubCell"/>
</dbReference>
<keyword evidence="8" id="KW-0997">Cell inner membrane</keyword>
<evidence type="ECO:0000313" key="11">
    <source>
        <dbReference type="EMBL" id="HIX56042.1"/>
    </source>
</evidence>
<feature type="compositionally biased region" description="Low complexity" evidence="9">
    <location>
        <begin position="726"/>
        <end position="741"/>
    </location>
</feature>
<comment type="caution">
    <text evidence="11">The sequence shown here is derived from an EMBL/GenBank/DDBJ whole genome shotgun (WGS) entry which is preliminary data.</text>
</comment>
<dbReference type="GO" id="GO:0046872">
    <property type="term" value="F:metal ion binding"/>
    <property type="evidence" value="ECO:0007669"/>
    <property type="project" value="UniProtKB-KW"/>
</dbReference>
<name>A0A9D1WD00_9GAMM</name>
<reference evidence="11" key="1">
    <citation type="journal article" date="2021" name="PeerJ">
        <title>Extensive microbial diversity within the chicken gut microbiome revealed by metagenomics and culture.</title>
        <authorList>
            <person name="Gilroy R."/>
            <person name="Ravi A."/>
            <person name="Getino M."/>
            <person name="Pursley I."/>
            <person name="Horton D.L."/>
            <person name="Alikhan N.F."/>
            <person name="Baker D."/>
            <person name="Gharbi K."/>
            <person name="Hall N."/>
            <person name="Watson M."/>
            <person name="Adriaenssens E.M."/>
            <person name="Foster-Nyarko E."/>
            <person name="Jarju S."/>
            <person name="Secka A."/>
            <person name="Antonio M."/>
            <person name="Oren A."/>
            <person name="Chaudhuri R.R."/>
            <person name="La Ragione R."/>
            <person name="Hildebrand F."/>
            <person name="Pallen M.J."/>
        </authorList>
    </citation>
    <scope>NUCLEOTIDE SEQUENCE</scope>
    <source>
        <strain evidence="11">USASDec5-558</strain>
    </source>
</reference>
<keyword evidence="4 8" id="KW-0677">Repeat</keyword>
<dbReference type="HAMAP" id="MF_00461">
    <property type="entry name" value="RsxC_RnfC"/>
    <property type="match status" value="1"/>
</dbReference>
<evidence type="ECO:0000256" key="1">
    <source>
        <dbReference type="ARBA" id="ARBA00022448"/>
    </source>
</evidence>
<feature type="compositionally biased region" description="Low complexity" evidence="9">
    <location>
        <begin position="613"/>
        <end position="639"/>
    </location>
</feature>
<keyword evidence="7 8" id="KW-0411">Iron-sulfur</keyword>
<sequence length="750" mass="80826">MTFSKQLDKILSGKVWRFFGGIKPDERKSTSDSPIEELGIPSLITLPLDRHLGTDGQILVNVGDHVKAGQPLTIPGGKRNVPLHASTSGDVIAINMQVLPHPSGFLGRCITIKPDGQDEHVPAQPLPDWQDKSPEELLQRIRAFGVEGLGGAQFQTAAKIGAALEESNGDCNIFIVNGAECEPVATCDDRLMQEKADEIAIGIEVVRQILKPKAIIVAIENNKPKAIEAMKKAVASDVMVREIPTLYPSGAARNLIKICTGIEIPYNEHTSECGIVVDNVETVFAIKQAVVDGIPLIKRVITVDGKTLGKTGNALVRLGTSVRFVLNAYKLNPERRQRIILGGPFMGFTLPTIDVPLTKSATCVYVPSHNELPEVDEAMNCIRCGRCARVCPSRLVPYQLYALSRAGQHKKTQACGMMDCTECGCCAYVCPSRIPLSGQFRKEKSILRLLKDQQRRNEHAQERMAARQERLKHEEEQRAIRRAAALERAKQQKAQEKDLSPEELAASRAAAVAAARERAAARRAAAGNAANVATATGANANSNTAQDTASTNPNAIKSIRVASKQAQDKAHDMMQHGSKDGMLVAAMMAQGGTSAMLKEQESMGYGPSSVSGSVANANTSNTGNNRNSSAAESTSPAASGDGNTMQEQLPYALRLGAVVKHADPLLRWPSVTERERDLSLVENPPQEGVYIPESKPRSKTYLTADPLEDKKRHMELPAVLRLTNTAAVDNAPASDAAPASDDAADEHRAS</sequence>
<dbReference type="GO" id="GO:0051539">
    <property type="term" value="F:4 iron, 4 sulfur cluster binding"/>
    <property type="evidence" value="ECO:0007669"/>
    <property type="project" value="UniProtKB-KW"/>
</dbReference>
<dbReference type="PANTHER" id="PTHR43034:SF2">
    <property type="entry name" value="ION-TRANSLOCATING OXIDOREDUCTASE COMPLEX SUBUNIT C"/>
    <property type="match status" value="1"/>
</dbReference>
<dbReference type="Pfam" id="PF12838">
    <property type="entry name" value="Fer4_7"/>
    <property type="match status" value="1"/>
</dbReference>
<feature type="region of interest" description="Disordered" evidence="9">
    <location>
        <begin position="598"/>
        <end position="644"/>
    </location>
</feature>
<keyword evidence="3 8" id="KW-0479">Metal-binding</keyword>
<evidence type="ECO:0000313" key="12">
    <source>
        <dbReference type="Proteomes" id="UP000886829"/>
    </source>
</evidence>
<dbReference type="EMBL" id="DXEV01000022">
    <property type="protein sequence ID" value="HIX56042.1"/>
    <property type="molecule type" value="Genomic_DNA"/>
</dbReference>
<dbReference type="GO" id="GO:0022900">
    <property type="term" value="P:electron transport chain"/>
    <property type="evidence" value="ECO:0007669"/>
    <property type="project" value="UniProtKB-UniRule"/>
</dbReference>
<dbReference type="InterPro" id="IPR010208">
    <property type="entry name" value="Ion_transpt_RnfC/RsxC"/>
</dbReference>
<comment type="cofactor">
    <cofactor evidence="8">
        <name>[4Fe-4S] cluster</name>
        <dbReference type="ChEBI" id="CHEBI:49883"/>
    </cofactor>
    <text evidence="8">Binds 2 [4Fe-4S] clusters per subunit.</text>
</comment>
<keyword evidence="6 8" id="KW-0408">Iron</keyword>
<comment type="function">
    <text evidence="8">Part of a membrane-bound complex that couples electron transfer with translocation of ions across the membrane.</text>
</comment>
<feature type="binding site" evidence="8">
    <location>
        <position position="426"/>
    </location>
    <ligand>
        <name>[4Fe-4S] cluster</name>
        <dbReference type="ChEBI" id="CHEBI:49883"/>
        <label>2</label>
    </ligand>
</feature>
<feature type="binding site" evidence="8">
    <location>
        <position position="420"/>
    </location>
    <ligand>
        <name>[4Fe-4S] cluster</name>
        <dbReference type="ChEBI" id="CHEBI:49883"/>
        <label>2</label>
    </ligand>
</feature>
<dbReference type="InterPro" id="IPR017896">
    <property type="entry name" value="4Fe4S_Fe-S-bd"/>
</dbReference>
<dbReference type="Proteomes" id="UP000886829">
    <property type="component" value="Unassembled WGS sequence"/>
</dbReference>
<evidence type="ECO:0000256" key="8">
    <source>
        <dbReference type="HAMAP-Rule" id="MF_00461"/>
    </source>
</evidence>
<dbReference type="Gene3D" id="3.40.50.11540">
    <property type="entry name" value="NADH-ubiquinone oxidoreductase 51kDa subunit"/>
    <property type="match status" value="1"/>
</dbReference>
<dbReference type="SUPFAM" id="SSF46548">
    <property type="entry name" value="alpha-helical ferredoxin"/>
    <property type="match status" value="1"/>
</dbReference>
<feature type="domain" description="4Fe-4S ferredoxin-type" evidence="10">
    <location>
        <begin position="371"/>
        <end position="401"/>
    </location>
</feature>
<evidence type="ECO:0000256" key="2">
    <source>
        <dbReference type="ARBA" id="ARBA00022485"/>
    </source>
</evidence>
<dbReference type="AlphaFoldDB" id="A0A9D1WD00"/>
<keyword evidence="1 8" id="KW-0813">Transport</keyword>
<keyword evidence="8" id="KW-0472">Membrane</keyword>
<feature type="binding site" evidence="8">
    <location>
        <position position="387"/>
    </location>
    <ligand>
        <name>[4Fe-4S] cluster</name>
        <dbReference type="ChEBI" id="CHEBI:49883"/>
        <label>1</label>
    </ligand>
</feature>
<dbReference type="GO" id="GO:0009055">
    <property type="term" value="F:electron transfer activity"/>
    <property type="evidence" value="ECO:0007669"/>
    <property type="project" value="InterPro"/>
</dbReference>
<feature type="binding site" evidence="8">
    <location>
        <position position="384"/>
    </location>
    <ligand>
        <name>[4Fe-4S] cluster</name>
        <dbReference type="ChEBI" id="CHEBI:49883"/>
        <label>1</label>
    </ligand>
</feature>
<evidence type="ECO:0000259" key="10">
    <source>
        <dbReference type="PROSITE" id="PS51379"/>
    </source>
</evidence>
<dbReference type="Pfam" id="PF01512">
    <property type="entry name" value="Complex1_51K"/>
    <property type="match status" value="1"/>
</dbReference>
<feature type="region of interest" description="Disordered" evidence="9">
    <location>
        <begin position="726"/>
        <end position="750"/>
    </location>
</feature>
<dbReference type="InterPro" id="IPR011538">
    <property type="entry name" value="Nuo51_FMN-bd"/>
</dbReference>
<dbReference type="InterPro" id="IPR017900">
    <property type="entry name" value="4Fe4S_Fe_S_CS"/>
</dbReference>
<feature type="binding site" evidence="8">
    <location>
        <position position="430"/>
    </location>
    <ligand>
        <name>[4Fe-4S] cluster</name>
        <dbReference type="ChEBI" id="CHEBI:49883"/>
        <label>1</label>
    </ligand>
</feature>
<evidence type="ECO:0000256" key="6">
    <source>
        <dbReference type="ARBA" id="ARBA00023004"/>
    </source>
</evidence>
<keyword evidence="5 8" id="KW-0249">Electron transport</keyword>
<evidence type="ECO:0000256" key="4">
    <source>
        <dbReference type="ARBA" id="ARBA00022737"/>
    </source>
</evidence>
<reference evidence="11" key="2">
    <citation type="submission" date="2021-04" db="EMBL/GenBank/DDBJ databases">
        <authorList>
            <person name="Gilroy R."/>
        </authorList>
    </citation>
    <scope>NUCLEOTIDE SEQUENCE</scope>
    <source>
        <strain evidence="11">USASDec5-558</strain>
    </source>
</reference>
<keyword evidence="2 8" id="KW-0004">4Fe-4S</keyword>
<dbReference type="EC" id="7.-.-.-" evidence="8"/>
<proteinExistence type="inferred from homology"/>